<evidence type="ECO:0000313" key="2">
    <source>
        <dbReference type="EnsemblPlants" id="Pp3c8_19214V3.1"/>
    </source>
</evidence>
<dbReference type="EnsemblPlants" id="Pp3c8_19214V3.1">
    <property type="protein sequence ID" value="Pp3c8_19214V3.1"/>
    <property type="gene ID" value="Pp3c8_19214"/>
</dbReference>
<evidence type="ECO:0000313" key="1">
    <source>
        <dbReference type="EMBL" id="PNR49904.1"/>
    </source>
</evidence>
<sequence>MPRCAQPGIMHVLGKEACGEGEIGPCEHASPIERTDGICIRKGGASCTSLGHQWTIQRQKLGLKSYWGGDKMVGIAEVRKKKPAM</sequence>
<dbReference type="Proteomes" id="UP000006727">
    <property type="component" value="Chromosome 8"/>
</dbReference>
<proteinExistence type="predicted"/>
<dbReference type="Gramene" id="Pp3c8_19214V3.1">
    <property type="protein sequence ID" value="Pp3c8_19214V3.1"/>
    <property type="gene ID" value="Pp3c8_19214"/>
</dbReference>
<reference evidence="1 3" key="2">
    <citation type="journal article" date="2018" name="Plant J.">
        <title>The Physcomitrella patens chromosome-scale assembly reveals moss genome structure and evolution.</title>
        <authorList>
            <person name="Lang D."/>
            <person name="Ullrich K.K."/>
            <person name="Murat F."/>
            <person name="Fuchs J."/>
            <person name="Jenkins J."/>
            <person name="Haas F.B."/>
            <person name="Piednoel M."/>
            <person name="Gundlach H."/>
            <person name="Van Bel M."/>
            <person name="Meyberg R."/>
            <person name="Vives C."/>
            <person name="Morata J."/>
            <person name="Symeonidi A."/>
            <person name="Hiss M."/>
            <person name="Muchero W."/>
            <person name="Kamisugi Y."/>
            <person name="Saleh O."/>
            <person name="Blanc G."/>
            <person name="Decker E.L."/>
            <person name="van Gessel N."/>
            <person name="Grimwood J."/>
            <person name="Hayes R.D."/>
            <person name="Graham S.W."/>
            <person name="Gunter L.E."/>
            <person name="McDaniel S.F."/>
            <person name="Hoernstein S.N.W."/>
            <person name="Larsson A."/>
            <person name="Li F.W."/>
            <person name="Perroud P.F."/>
            <person name="Phillips J."/>
            <person name="Ranjan P."/>
            <person name="Rokshar D.S."/>
            <person name="Rothfels C.J."/>
            <person name="Schneider L."/>
            <person name="Shu S."/>
            <person name="Stevenson D.W."/>
            <person name="Thummler F."/>
            <person name="Tillich M."/>
            <person name="Villarreal Aguilar J.C."/>
            <person name="Widiez T."/>
            <person name="Wong G.K."/>
            <person name="Wymore A."/>
            <person name="Zhang Y."/>
            <person name="Zimmer A.D."/>
            <person name="Quatrano R.S."/>
            <person name="Mayer K.F.X."/>
            <person name="Goodstein D."/>
            <person name="Casacuberta J.M."/>
            <person name="Vandepoele K."/>
            <person name="Reski R."/>
            <person name="Cuming A.C."/>
            <person name="Tuskan G.A."/>
            <person name="Maumus F."/>
            <person name="Salse J."/>
            <person name="Schmutz J."/>
            <person name="Rensing S.A."/>
        </authorList>
    </citation>
    <scope>NUCLEOTIDE SEQUENCE [LARGE SCALE GENOMIC DNA]</scope>
    <source>
        <strain evidence="2 3">cv. Gransden 2004</strain>
    </source>
</reference>
<gene>
    <name evidence="1" type="ORF">PHYPA_011801</name>
</gene>
<keyword evidence="3" id="KW-1185">Reference proteome</keyword>
<name>A0A2K1K800_PHYPA</name>
<organism evidence="1">
    <name type="scientific">Physcomitrium patens</name>
    <name type="common">Spreading-leaved earth moss</name>
    <name type="synonym">Physcomitrella patens</name>
    <dbReference type="NCBI Taxonomy" id="3218"/>
    <lineage>
        <taxon>Eukaryota</taxon>
        <taxon>Viridiplantae</taxon>
        <taxon>Streptophyta</taxon>
        <taxon>Embryophyta</taxon>
        <taxon>Bryophyta</taxon>
        <taxon>Bryophytina</taxon>
        <taxon>Bryopsida</taxon>
        <taxon>Funariidae</taxon>
        <taxon>Funariales</taxon>
        <taxon>Funariaceae</taxon>
        <taxon>Physcomitrium</taxon>
    </lineage>
</organism>
<dbReference type="EMBL" id="ABEU02000008">
    <property type="protein sequence ID" value="PNR49904.1"/>
    <property type="molecule type" value="Genomic_DNA"/>
</dbReference>
<dbReference type="InParanoid" id="A0A2K1K800"/>
<dbReference type="AlphaFoldDB" id="A0A2K1K800"/>
<reference evidence="1 3" key="1">
    <citation type="journal article" date="2008" name="Science">
        <title>The Physcomitrella genome reveals evolutionary insights into the conquest of land by plants.</title>
        <authorList>
            <person name="Rensing S."/>
            <person name="Lang D."/>
            <person name="Zimmer A."/>
            <person name="Terry A."/>
            <person name="Salamov A."/>
            <person name="Shapiro H."/>
            <person name="Nishiyama T."/>
            <person name="Perroud P.-F."/>
            <person name="Lindquist E."/>
            <person name="Kamisugi Y."/>
            <person name="Tanahashi T."/>
            <person name="Sakakibara K."/>
            <person name="Fujita T."/>
            <person name="Oishi K."/>
            <person name="Shin-I T."/>
            <person name="Kuroki Y."/>
            <person name="Toyoda A."/>
            <person name="Suzuki Y."/>
            <person name="Hashimoto A."/>
            <person name="Yamaguchi K."/>
            <person name="Sugano A."/>
            <person name="Kohara Y."/>
            <person name="Fujiyama A."/>
            <person name="Anterola A."/>
            <person name="Aoki S."/>
            <person name="Ashton N."/>
            <person name="Barbazuk W.B."/>
            <person name="Barker E."/>
            <person name="Bennetzen J."/>
            <person name="Bezanilla M."/>
            <person name="Blankenship R."/>
            <person name="Cho S.H."/>
            <person name="Dutcher S."/>
            <person name="Estelle M."/>
            <person name="Fawcett J.A."/>
            <person name="Gundlach H."/>
            <person name="Hanada K."/>
            <person name="Heyl A."/>
            <person name="Hicks K.A."/>
            <person name="Hugh J."/>
            <person name="Lohr M."/>
            <person name="Mayer K."/>
            <person name="Melkozernov A."/>
            <person name="Murata T."/>
            <person name="Nelson D."/>
            <person name="Pils B."/>
            <person name="Prigge M."/>
            <person name="Reiss B."/>
            <person name="Renner T."/>
            <person name="Rombauts S."/>
            <person name="Rushton P."/>
            <person name="Sanderfoot A."/>
            <person name="Schween G."/>
            <person name="Shiu S.-H."/>
            <person name="Stueber K."/>
            <person name="Theodoulou F.L."/>
            <person name="Tu H."/>
            <person name="Van de Peer Y."/>
            <person name="Verrier P.J."/>
            <person name="Waters E."/>
            <person name="Wood A."/>
            <person name="Yang L."/>
            <person name="Cove D."/>
            <person name="Cuming A."/>
            <person name="Hasebe M."/>
            <person name="Lucas S."/>
            <person name="Mishler D.B."/>
            <person name="Reski R."/>
            <person name="Grigoriev I."/>
            <person name="Quatrano R.S."/>
            <person name="Boore J.L."/>
        </authorList>
    </citation>
    <scope>NUCLEOTIDE SEQUENCE [LARGE SCALE GENOMIC DNA]</scope>
    <source>
        <strain evidence="2 3">cv. Gransden 2004</strain>
    </source>
</reference>
<evidence type="ECO:0000313" key="3">
    <source>
        <dbReference type="Proteomes" id="UP000006727"/>
    </source>
</evidence>
<reference evidence="2" key="3">
    <citation type="submission" date="2020-12" db="UniProtKB">
        <authorList>
            <consortium name="EnsemblPlants"/>
        </authorList>
    </citation>
    <scope>IDENTIFICATION</scope>
</reference>
<accession>A0A2K1K800</accession>
<protein>
    <submittedName>
        <fullName evidence="1 2">Uncharacterized protein</fullName>
    </submittedName>
</protein>